<feature type="domain" description="FAD-binding PCMH-type" evidence="6">
    <location>
        <begin position="11"/>
        <end position="178"/>
    </location>
</feature>
<comment type="similarity">
    <text evidence="2">Belongs to the oxygen-dependent FAD-linked oxidoreductase family.</text>
</comment>
<dbReference type="InterPro" id="IPR016170">
    <property type="entry name" value="Cytok_DH_C_sf"/>
</dbReference>
<dbReference type="Gene3D" id="3.30.43.10">
    <property type="entry name" value="Uridine Diphospho-n-acetylenolpyruvylglucosamine Reductase, domain 2"/>
    <property type="match status" value="1"/>
</dbReference>
<dbReference type="InterPro" id="IPR006093">
    <property type="entry name" value="Oxy_OxRdtase_FAD_BS"/>
</dbReference>
<keyword evidence="8" id="KW-1185">Reference proteome</keyword>
<evidence type="ECO:0000259" key="6">
    <source>
        <dbReference type="PROSITE" id="PS51387"/>
    </source>
</evidence>
<dbReference type="PROSITE" id="PS51387">
    <property type="entry name" value="FAD_PCMH"/>
    <property type="match status" value="1"/>
</dbReference>
<name>A0A3N2GR87_9PSEU</name>
<dbReference type="InterPro" id="IPR016169">
    <property type="entry name" value="FAD-bd_PCMH_sub2"/>
</dbReference>
<dbReference type="GeneID" id="301842854"/>
<dbReference type="InterPro" id="IPR016166">
    <property type="entry name" value="FAD-bd_PCMH"/>
</dbReference>
<dbReference type="PANTHER" id="PTHR13878">
    <property type="entry name" value="GULONOLACTONE OXIDASE"/>
    <property type="match status" value="1"/>
</dbReference>
<keyword evidence="4" id="KW-0274">FAD</keyword>
<evidence type="ECO:0000256" key="1">
    <source>
        <dbReference type="ARBA" id="ARBA00001974"/>
    </source>
</evidence>
<dbReference type="Gene3D" id="3.40.462.10">
    <property type="entry name" value="FAD-linked oxidases, C-terminal domain"/>
    <property type="match status" value="1"/>
</dbReference>
<dbReference type="InterPro" id="IPR006094">
    <property type="entry name" value="Oxid_FAD_bind_N"/>
</dbReference>
<evidence type="ECO:0000313" key="8">
    <source>
        <dbReference type="Proteomes" id="UP000274843"/>
    </source>
</evidence>
<dbReference type="GO" id="GO:0019139">
    <property type="term" value="F:cytokinin dehydrogenase activity"/>
    <property type="evidence" value="ECO:0007669"/>
    <property type="project" value="InterPro"/>
</dbReference>
<dbReference type="PROSITE" id="PS00862">
    <property type="entry name" value="OX2_COVAL_FAD"/>
    <property type="match status" value="1"/>
</dbReference>
<dbReference type="Gene3D" id="3.30.465.10">
    <property type="match status" value="1"/>
</dbReference>
<evidence type="ECO:0000313" key="7">
    <source>
        <dbReference type="EMBL" id="ROS39124.1"/>
    </source>
</evidence>
<sequence length="400" mass="42837">MTASADFGRLVRRRPSAVLRPRSAGEVGEIVRTAAADGVPVAARGRGHSGYGQALTDGVVVDMSSLAAVHEVAEDRIVVDAGAGWDAVLAAAWERGRTPPVLTDYLRLSVGGTLSVGGIGGTSFRHGLQTDTVVALEVVTGDGVVRTCGPGDELFAAVLGGLGQCGIITRATLRLVAAPPRISRHEVDYDTVAAAAADQVRFVEEGRFDFVQGQVRFDEAGRRVFLETARYSGGDLSYVEFQHRLDAAEALLTGTGAWFHPHPWWNCFLPASAAVGFLTALVERLTPADLGPAGCVLFYPVFTGEVHAPLVRLPAERIAFLVAILRFPPDDAGLVARQVAENRRLYEEARGLGGFTYPVGAIPFTQADWRHHFGSRWPSLRDWKARYDPAGMLTPGPGIF</sequence>
<evidence type="ECO:0000256" key="4">
    <source>
        <dbReference type="ARBA" id="ARBA00022827"/>
    </source>
</evidence>
<dbReference type="SUPFAM" id="SSF55103">
    <property type="entry name" value="FAD-linked oxidases, C-terminal domain"/>
    <property type="match status" value="1"/>
</dbReference>
<evidence type="ECO:0000256" key="2">
    <source>
        <dbReference type="ARBA" id="ARBA00005466"/>
    </source>
</evidence>
<keyword evidence="3" id="KW-0285">Flavoprotein</keyword>
<dbReference type="GO" id="GO:0071949">
    <property type="term" value="F:FAD binding"/>
    <property type="evidence" value="ECO:0007669"/>
    <property type="project" value="InterPro"/>
</dbReference>
<dbReference type="InterPro" id="IPR016164">
    <property type="entry name" value="FAD-linked_Oxase-like_C"/>
</dbReference>
<proteinExistence type="inferred from homology"/>
<dbReference type="GO" id="GO:0009690">
    <property type="term" value="P:cytokinin metabolic process"/>
    <property type="evidence" value="ECO:0007669"/>
    <property type="project" value="InterPro"/>
</dbReference>
<comment type="cofactor">
    <cofactor evidence="1">
        <name>FAD</name>
        <dbReference type="ChEBI" id="CHEBI:57692"/>
    </cofactor>
</comment>
<dbReference type="SUPFAM" id="SSF56176">
    <property type="entry name" value="FAD-binding/transporter-associated domain-like"/>
    <property type="match status" value="1"/>
</dbReference>
<comment type="caution">
    <text evidence="7">The sequence shown here is derived from an EMBL/GenBank/DDBJ whole genome shotgun (WGS) entry which is preliminary data.</text>
</comment>
<dbReference type="AlphaFoldDB" id="A0A3N2GR87"/>
<dbReference type="InterPro" id="IPR016167">
    <property type="entry name" value="FAD-bd_PCMH_sub1"/>
</dbReference>
<dbReference type="RefSeq" id="WP_123683275.1">
    <property type="nucleotide sequence ID" value="NZ_RKHY01000001.1"/>
</dbReference>
<dbReference type="PANTHER" id="PTHR13878:SF53">
    <property type="entry name" value="CYTOKININ DEHYDROGENASE 6"/>
    <property type="match status" value="1"/>
</dbReference>
<gene>
    <name evidence="7" type="ORF">EDD35_1417</name>
</gene>
<dbReference type="Pfam" id="PF01565">
    <property type="entry name" value="FAD_binding_4"/>
    <property type="match status" value="1"/>
</dbReference>
<dbReference type="Pfam" id="PF09265">
    <property type="entry name" value="Cytokin-bind"/>
    <property type="match status" value="1"/>
</dbReference>
<dbReference type="EMBL" id="RKHY01000001">
    <property type="protein sequence ID" value="ROS39124.1"/>
    <property type="molecule type" value="Genomic_DNA"/>
</dbReference>
<dbReference type="InterPro" id="IPR015345">
    <property type="entry name" value="Cytokinin_DH_FAD/cytokin-bd"/>
</dbReference>
<keyword evidence="5" id="KW-0560">Oxidoreductase</keyword>
<dbReference type="Proteomes" id="UP000274843">
    <property type="component" value="Unassembled WGS sequence"/>
</dbReference>
<dbReference type="InterPro" id="IPR036318">
    <property type="entry name" value="FAD-bd_PCMH-like_sf"/>
</dbReference>
<evidence type="ECO:0000256" key="5">
    <source>
        <dbReference type="ARBA" id="ARBA00023002"/>
    </source>
</evidence>
<reference evidence="7 8" key="1">
    <citation type="submission" date="2018-11" db="EMBL/GenBank/DDBJ databases">
        <title>Sequencing the genomes of 1000 actinobacteria strains.</title>
        <authorList>
            <person name="Klenk H.-P."/>
        </authorList>
    </citation>
    <scope>NUCLEOTIDE SEQUENCE [LARGE SCALE GENOMIC DNA]</scope>
    <source>
        <strain evidence="7 8">DSM 44348</strain>
    </source>
</reference>
<organism evidence="7 8">
    <name type="scientific">Amycolatopsis thermoflava</name>
    <dbReference type="NCBI Taxonomy" id="84480"/>
    <lineage>
        <taxon>Bacteria</taxon>
        <taxon>Bacillati</taxon>
        <taxon>Actinomycetota</taxon>
        <taxon>Actinomycetes</taxon>
        <taxon>Pseudonocardiales</taxon>
        <taxon>Pseudonocardiaceae</taxon>
        <taxon>Amycolatopsis</taxon>
        <taxon>Amycolatopsis methanolica group</taxon>
    </lineage>
</organism>
<dbReference type="InterPro" id="IPR050432">
    <property type="entry name" value="FAD-linked_Oxidoreductases_BP"/>
</dbReference>
<protein>
    <submittedName>
        <fullName evidence="7">FAD/FMN-containing dehydrogenase</fullName>
    </submittedName>
</protein>
<accession>A0A3N2GR87</accession>
<evidence type="ECO:0000256" key="3">
    <source>
        <dbReference type="ARBA" id="ARBA00022630"/>
    </source>
</evidence>